<dbReference type="InterPro" id="IPR046342">
    <property type="entry name" value="CBS_dom_sf"/>
</dbReference>
<keyword evidence="1" id="KW-0129">CBS domain</keyword>
<name>A0A964BUK1_9CYAN</name>
<feature type="domain" description="CBS" evidence="2">
    <location>
        <begin position="17"/>
        <end position="72"/>
    </location>
</feature>
<evidence type="ECO:0000256" key="1">
    <source>
        <dbReference type="PROSITE-ProRule" id="PRU00703"/>
    </source>
</evidence>
<dbReference type="SUPFAM" id="SSF54631">
    <property type="entry name" value="CBS-domain pair"/>
    <property type="match status" value="1"/>
</dbReference>
<reference evidence="3" key="1">
    <citation type="journal article" date="2021" name="Antonie Van Leeuwenhoek">
        <title>Draft genome and description of Waterburya agarophytonicola gen. nov. sp. nov. (Pleurocapsales, Cyanobacteria): a seaweed symbiont.</title>
        <authorList>
            <person name="Bonthond G."/>
            <person name="Shalygin S."/>
            <person name="Bayer T."/>
            <person name="Weinberger F."/>
        </authorList>
    </citation>
    <scope>NUCLEOTIDE SEQUENCE</scope>
    <source>
        <strain evidence="3">KI4</strain>
    </source>
</reference>
<evidence type="ECO:0000259" key="2">
    <source>
        <dbReference type="PROSITE" id="PS51371"/>
    </source>
</evidence>
<accession>A0A964BUK1</accession>
<dbReference type="SMART" id="SM00116">
    <property type="entry name" value="CBS"/>
    <property type="match status" value="1"/>
</dbReference>
<dbReference type="InterPro" id="IPR000644">
    <property type="entry name" value="CBS_dom"/>
</dbReference>
<dbReference type="Gene3D" id="3.10.580.10">
    <property type="entry name" value="CBS-domain"/>
    <property type="match status" value="1"/>
</dbReference>
<dbReference type="AlphaFoldDB" id="A0A964BUK1"/>
<comment type="caution">
    <text evidence="3">The sequence shown here is derived from an EMBL/GenBank/DDBJ whole genome shotgun (WGS) entry which is preliminary data.</text>
</comment>
<keyword evidence="4" id="KW-1185">Reference proteome</keyword>
<gene>
    <name evidence="3" type="ORF">I4641_18475</name>
</gene>
<sequence>TCYFLYCKWVLRTGFSMTYDPYTAEINTPLPAVIDEMTKQKIGAAIIVRSDRLAGIVTIIDICQAFSEILKGEFSYVS</sequence>
<dbReference type="Pfam" id="PF00571">
    <property type="entry name" value="CBS"/>
    <property type="match status" value="1"/>
</dbReference>
<dbReference type="PROSITE" id="PS51371">
    <property type="entry name" value="CBS"/>
    <property type="match status" value="1"/>
</dbReference>
<dbReference type="EMBL" id="JADWDC010000061">
    <property type="protein sequence ID" value="MCC0178957.1"/>
    <property type="molecule type" value="Genomic_DNA"/>
</dbReference>
<evidence type="ECO:0000313" key="3">
    <source>
        <dbReference type="EMBL" id="MCC0178957.1"/>
    </source>
</evidence>
<evidence type="ECO:0000313" key="4">
    <source>
        <dbReference type="Proteomes" id="UP000729733"/>
    </source>
</evidence>
<organism evidence="3 4">
    <name type="scientific">Waterburya agarophytonicola KI4</name>
    <dbReference type="NCBI Taxonomy" id="2874699"/>
    <lineage>
        <taxon>Bacteria</taxon>
        <taxon>Bacillati</taxon>
        <taxon>Cyanobacteriota</taxon>
        <taxon>Cyanophyceae</taxon>
        <taxon>Pleurocapsales</taxon>
        <taxon>Hyellaceae</taxon>
        <taxon>Waterburya</taxon>
        <taxon>Waterburya agarophytonicola</taxon>
    </lineage>
</organism>
<proteinExistence type="predicted"/>
<dbReference type="Proteomes" id="UP000729733">
    <property type="component" value="Unassembled WGS sequence"/>
</dbReference>
<feature type="non-terminal residue" evidence="3">
    <location>
        <position position="1"/>
    </location>
</feature>
<dbReference type="RefSeq" id="WP_229642061.1">
    <property type="nucleotide sequence ID" value="NZ_JADWDC010000061.1"/>
</dbReference>
<protein>
    <submittedName>
        <fullName evidence="3">CBS domain-containing protein</fullName>
    </submittedName>
</protein>